<gene>
    <name evidence="1" type="ORF">BJX63DRAFT_236133</name>
</gene>
<protein>
    <submittedName>
        <fullName evidence="1">Uncharacterized protein</fullName>
    </submittedName>
</protein>
<dbReference type="EMBL" id="JBFXLT010000044">
    <property type="protein sequence ID" value="KAL2812837.1"/>
    <property type="molecule type" value="Genomic_DNA"/>
</dbReference>
<evidence type="ECO:0000313" key="2">
    <source>
        <dbReference type="Proteomes" id="UP001610334"/>
    </source>
</evidence>
<organism evidence="1 2">
    <name type="scientific">Aspergillus granulosus</name>
    <dbReference type="NCBI Taxonomy" id="176169"/>
    <lineage>
        <taxon>Eukaryota</taxon>
        <taxon>Fungi</taxon>
        <taxon>Dikarya</taxon>
        <taxon>Ascomycota</taxon>
        <taxon>Pezizomycotina</taxon>
        <taxon>Eurotiomycetes</taxon>
        <taxon>Eurotiomycetidae</taxon>
        <taxon>Eurotiales</taxon>
        <taxon>Aspergillaceae</taxon>
        <taxon>Aspergillus</taxon>
        <taxon>Aspergillus subgen. Nidulantes</taxon>
    </lineage>
</organism>
<keyword evidence="2" id="KW-1185">Reference proteome</keyword>
<name>A0ABR4HBR5_9EURO</name>
<accession>A0ABR4HBR5</accession>
<proteinExistence type="predicted"/>
<reference evidence="1 2" key="1">
    <citation type="submission" date="2024-07" db="EMBL/GenBank/DDBJ databases">
        <title>Section-level genome sequencing and comparative genomics of Aspergillus sections Usti and Cavernicolus.</title>
        <authorList>
            <consortium name="Lawrence Berkeley National Laboratory"/>
            <person name="Nybo J.L."/>
            <person name="Vesth T.C."/>
            <person name="Theobald S."/>
            <person name="Frisvad J.C."/>
            <person name="Larsen T.O."/>
            <person name="Kjaerboelling I."/>
            <person name="Rothschild-Mancinelli K."/>
            <person name="Lyhne E.K."/>
            <person name="Kogle M.E."/>
            <person name="Barry K."/>
            <person name="Clum A."/>
            <person name="Na H."/>
            <person name="Ledsgaard L."/>
            <person name="Lin J."/>
            <person name="Lipzen A."/>
            <person name="Kuo A."/>
            <person name="Riley R."/>
            <person name="Mondo S."/>
            <person name="Labutti K."/>
            <person name="Haridas S."/>
            <person name="Pangalinan J."/>
            <person name="Salamov A.A."/>
            <person name="Simmons B.A."/>
            <person name="Magnuson J.K."/>
            <person name="Chen J."/>
            <person name="Drula E."/>
            <person name="Henrissat B."/>
            <person name="Wiebenga A."/>
            <person name="Lubbers R.J."/>
            <person name="Gomes A.C."/>
            <person name="Makela M.R."/>
            <person name="Stajich J."/>
            <person name="Grigoriev I.V."/>
            <person name="Mortensen U.H."/>
            <person name="De Vries R.P."/>
            <person name="Baker S.E."/>
            <person name="Andersen M.R."/>
        </authorList>
    </citation>
    <scope>NUCLEOTIDE SEQUENCE [LARGE SCALE GENOMIC DNA]</scope>
    <source>
        <strain evidence="1 2">CBS 588.65</strain>
    </source>
</reference>
<comment type="caution">
    <text evidence="1">The sequence shown here is derived from an EMBL/GenBank/DDBJ whole genome shotgun (WGS) entry which is preliminary data.</text>
</comment>
<evidence type="ECO:0000313" key="1">
    <source>
        <dbReference type="EMBL" id="KAL2812837.1"/>
    </source>
</evidence>
<sequence length="169" mass="19080">MRFRRSLDLRSSKSWFCGRRLRKLTGQPVKLLVPSFSSATDIEFSRTMVDPSEGAETGEILSGAGGDRRSYKGSQECADLFRGPVREQVSVKFSDLNDANGPLAPLAKDRRNIVGWCGFHHDKPVGSTIRLDFPCFAFRKIVYSVGSPQCRHSSRVARLPYQSRYHWLP</sequence>
<dbReference type="Proteomes" id="UP001610334">
    <property type="component" value="Unassembled WGS sequence"/>
</dbReference>